<sequence length="127" mass="13964">MTGTAENKSSLPEPERTRHRLEIFNQLFRGLLIVGGGGIVALFAFLQAVSSKPSLVKVVLVGILLLAASMVAALLFMKYRYETSEHDQFRTGKAHSYKKKERFCLNASIALIGVAIVELVVGVWCLL</sequence>
<dbReference type="EMBL" id="JAZHOG010000017">
    <property type="protein sequence ID" value="MEJ8569698.1"/>
    <property type="molecule type" value="Genomic_DNA"/>
</dbReference>
<evidence type="ECO:0000256" key="1">
    <source>
        <dbReference type="SAM" id="Phobius"/>
    </source>
</evidence>
<keyword evidence="1" id="KW-1133">Transmembrane helix</keyword>
<protein>
    <recommendedName>
        <fullName evidence="4">DUF202 domain-containing protein</fullName>
    </recommendedName>
</protein>
<feature type="transmembrane region" description="Helical" evidence="1">
    <location>
        <begin position="27"/>
        <end position="49"/>
    </location>
</feature>
<keyword evidence="1" id="KW-0812">Transmembrane</keyword>
<keyword evidence="3" id="KW-1185">Reference proteome</keyword>
<feature type="transmembrane region" description="Helical" evidence="1">
    <location>
        <begin position="55"/>
        <end position="76"/>
    </location>
</feature>
<evidence type="ECO:0000313" key="3">
    <source>
        <dbReference type="Proteomes" id="UP001359886"/>
    </source>
</evidence>
<reference evidence="2 3" key="1">
    <citation type="submission" date="2024-02" db="EMBL/GenBank/DDBJ databases">
        <title>A novel Wenzhouxiangellaceae bacterium, isolated from coastal sediments.</title>
        <authorList>
            <person name="Du Z.-J."/>
            <person name="Ye Y.-Q."/>
            <person name="Zhang X.-Y."/>
        </authorList>
    </citation>
    <scope>NUCLEOTIDE SEQUENCE [LARGE SCALE GENOMIC DNA]</scope>
    <source>
        <strain evidence="2 3">CH-27</strain>
    </source>
</reference>
<gene>
    <name evidence="2" type="ORF">V3330_18865</name>
</gene>
<dbReference type="Proteomes" id="UP001359886">
    <property type="component" value="Unassembled WGS sequence"/>
</dbReference>
<dbReference type="AlphaFoldDB" id="A0AAW9RL95"/>
<name>A0AAW9RL95_9GAMM</name>
<comment type="caution">
    <text evidence="2">The sequence shown here is derived from an EMBL/GenBank/DDBJ whole genome shotgun (WGS) entry which is preliminary data.</text>
</comment>
<accession>A0AAW9RL95</accession>
<proteinExistence type="predicted"/>
<organism evidence="2 3">
    <name type="scientific">Elongatibacter sediminis</name>
    <dbReference type="NCBI Taxonomy" id="3119006"/>
    <lineage>
        <taxon>Bacteria</taxon>
        <taxon>Pseudomonadati</taxon>
        <taxon>Pseudomonadota</taxon>
        <taxon>Gammaproteobacteria</taxon>
        <taxon>Chromatiales</taxon>
        <taxon>Wenzhouxiangellaceae</taxon>
        <taxon>Elongatibacter</taxon>
    </lineage>
</organism>
<dbReference type="RefSeq" id="WP_354697025.1">
    <property type="nucleotide sequence ID" value="NZ_JAZHOG010000017.1"/>
</dbReference>
<evidence type="ECO:0008006" key="4">
    <source>
        <dbReference type="Google" id="ProtNLM"/>
    </source>
</evidence>
<feature type="transmembrane region" description="Helical" evidence="1">
    <location>
        <begin position="103"/>
        <end position="124"/>
    </location>
</feature>
<keyword evidence="1" id="KW-0472">Membrane</keyword>
<evidence type="ECO:0000313" key="2">
    <source>
        <dbReference type="EMBL" id="MEJ8569698.1"/>
    </source>
</evidence>